<evidence type="ECO:0000313" key="1">
    <source>
        <dbReference type="EMBL" id="SMO39059.1"/>
    </source>
</evidence>
<organism evidence="1 2">
    <name type="scientific">Saccharicrinis carchari</name>
    <dbReference type="NCBI Taxonomy" id="1168039"/>
    <lineage>
        <taxon>Bacteria</taxon>
        <taxon>Pseudomonadati</taxon>
        <taxon>Bacteroidota</taxon>
        <taxon>Bacteroidia</taxon>
        <taxon>Marinilabiliales</taxon>
        <taxon>Marinilabiliaceae</taxon>
        <taxon>Saccharicrinis</taxon>
    </lineage>
</organism>
<name>A0A521AW53_SACCC</name>
<proteinExistence type="predicted"/>
<reference evidence="1 2" key="1">
    <citation type="submission" date="2017-05" db="EMBL/GenBank/DDBJ databases">
        <authorList>
            <person name="Varghese N."/>
            <person name="Submissions S."/>
        </authorList>
    </citation>
    <scope>NUCLEOTIDE SEQUENCE [LARGE SCALE GENOMIC DNA]</scope>
    <source>
        <strain evidence="1 2">DSM 27040</strain>
    </source>
</reference>
<keyword evidence="2" id="KW-1185">Reference proteome</keyword>
<evidence type="ECO:0008006" key="3">
    <source>
        <dbReference type="Google" id="ProtNLM"/>
    </source>
</evidence>
<dbReference type="AlphaFoldDB" id="A0A521AW53"/>
<protein>
    <recommendedName>
        <fullName evidence="3">DNA polymerase-3 subunit gamma/tau</fullName>
    </recommendedName>
</protein>
<gene>
    <name evidence="1" type="ORF">SAMN06265379_101459</name>
</gene>
<accession>A0A521AW53</accession>
<dbReference type="Proteomes" id="UP000319040">
    <property type="component" value="Unassembled WGS sequence"/>
</dbReference>
<dbReference type="OrthoDB" id="1121947at2"/>
<dbReference type="RefSeq" id="WP_142531833.1">
    <property type="nucleotide sequence ID" value="NZ_FXTB01000001.1"/>
</dbReference>
<evidence type="ECO:0000313" key="2">
    <source>
        <dbReference type="Proteomes" id="UP000319040"/>
    </source>
</evidence>
<dbReference type="EMBL" id="FXTB01000001">
    <property type="protein sequence ID" value="SMO39059.1"/>
    <property type="molecule type" value="Genomic_DNA"/>
</dbReference>
<sequence length="147" mass="16884">MSDKKTSYPDNKQDKGTAIEVDAEWKDPVDEQELKKAWLLYAKKVEKKNPRLSSILNNHPPQLHSGTLVHVRLKNKTQDNELQEQKSSIFPFLRRELKNADLELETLVVTDGQKTTRAFTASEKAKLMAQKNPALLLLTKKFDLDIE</sequence>